<protein>
    <submittedName>
        <fullName evidence="3">Uncharacterized protein</fullName>
    </submittedName>
</protein>
<dbReference type="EMBL" id="JWZX01003188">
    <property type="protein sequence ID" value="KOO23464.1"/>
    <property type="molecule type" value="Genomic_DNA"/>
</dbReference>
<reference evidence="4" key="1">
    <citation type="journal article" date="2015" name="PLoS Genet.">
        <title>Genome Sequence and Transcriptome Analyses of Chrysochromulina tobin: Metabolic Tools for Enhanced Algal Fitness in the Prominent Order Prymnesiales (Haptophyceae).</title>
        <authorList>
            <person name="Hovde B.T."/>
            <person name="Deodato C.R."/>
            <person name="Hunsperger H.M."/>
            <person name="Ryken S.A."/>
            <person name="Yost W."/>
            <person name="Jha R.K."/>
            <person name="Patterson J."/>
            <person name="Monnat R.J. Jr."/>
            <person name="Barlow S.B."/>
            <person name="Starkenburg S.R."/>
            <person name="Cattolico R.A."/>
        </authorList>
    </citation>
    <scope>NUCLEOTIDE SEQUENCE</scope>
    <source>
        <strain evidence="4">CCMP291</strain>
    </source>
</reference>
<comment type="caution">
    <text evidence="3">The sequence shown here is derived from an EMBL/GenBank/DDBJ whole genome shotgun (WGS) entry which is preliminary data.</text>
</comment>
<dbReference type="Proteomes" id="UP000037460">
    <property type="component" value="Unassembled WGS sequence"/>
</dbReference>
<accession>A0A0M0JA62</accession>
<evidence type="ECO:0000313" key="4">
    <source>
        <dbReference type="Proteomes" id="UP000037460"/>
    </source>
</evidence>
<organism evidence="3 4">
    <name type="scientific">Chrysochromulina tobinii</name>
    <dbReference type="NCBI Taxonomy" id="1460289"/>
    <lineage>
        <taxon>Eukaryota</taxon>
        <taxon>Haptista</taxon>
        <taxon>Haptophyta</taxon>
        <taxon>Prymnesiophyceae</taxon>
        <taxon>Prymnesiales</taxon>
        <taxon>Chrysochromulinaceae</taxon>
        <taxon>Chrysochromulina</taxon>
    </lineage>
</organism>
<feature type="coiled-coil region" evidence="1">
    <location>
        <begin position="43"/>
        <end position="127"/>
    </location>
</feature>
<evidence type="ECO:0000313" key="3">
    <source>
        <dbReference type="EMBL" id="KOO23464.1"/>
    </source>
</evidence>
<sequence>MAPKKAKVDPKQEAARLVIEERLVLEAKLDDEEVARIKIEKRLVLLAQKADREAAAAEKAEKERREAERLRIEAERVARRLKLEAGLVSEAQQADAAIEAAIEAARLEQERQDLAALRSALGDAELVLTCRALTVQWEHIEPLFRCWGSEQIGPREFLAGLQLLNLVFDSGEVSRLFGCIAPSPHRVELRLLDVLLRRGGLGERARRAKRSHSDPIAPATAAVPSAVPAAVPAAAARDKAGSATECGTANNGSGNGQSRSIAPPHWAQLGLSMSMQKQLDLIAF</sequence>
<feature type="compositionally biased region" description="Polar residues" evidence="2">
    <location>
        <begin position="245"/>
        <end position="260"/>
    </location>
</feature>
<proteinExistence type="predicted"/>
<evidence type="ECO:0000256" key="1">
    <source>
        <dbReference type="SAM" id="Coils"/>
    </source>
</evidence>
<feature type="region of interest" description="Disordered" evidence="2">
    <location>
        <begin position="242"/>
        <end position="263"/>
    </location>
</feature>
<keyword evidence="4" id="KW-1185">Reference proteome</keyword>
<dbReference type="AlphaFoldDB" id="A0A0M0JA62"/>
<evidence type="ECO:0000256" key="2">
    <source>
        <dbReference type="SAM" id="MobiDB-lite"/>
    </source>
</evidence>
<gene>
    <name evidence="3" type="ORF">Ctob_002377</name>
</gene>
<name>A0A0M0JA62_9EUKA</name>
<keyword evidence="1" id="KW-0175">Coiled coil</keyword>